<gene>
    <name evidence="2" type="ORF">EA58_19525</name>
</gene>
<dbReference type="RefSeq" id="WP_036756302.1">
    <property type="nucleotide sequence ID" value="NZ_JAGSGC010000026.1"/>
</dbReference>
<keyword evidence="1" id="KW-0732">Signal</keyword>
<dbReference type="PROSITE" id="PS51257">
    <property type="entry name" value="PROKAR_LIPOPROTEIN"/>
    <property type="match status" value="1"/>
</dbReference>
<comment type="caution">
    <text evidence="2">The sequence shown here is derived from an EMBL/GenBank/DDBJ whole genome shotgun (WGS) entry which is preliminary data.</text>
</comment>
<organism evidence="2 3">
    <name type="scientific">Photobacterium galatheae</name>
    <dbReference type="NCBI Taxonomy" id="1654360"/>
    <lineage>
        <taxon>Bacteria</taxon>
        <taxon>Pseudomonadati</taxon>
        <taxon>Pseudomonadota</taxon>
        <taxon>Gammaproteobacteria</taxon>
        <taxon>Vibrionales</taxon>
        <taxon>Vibrionaceae</taxon>
        <taxon>Photobacterium</taxon>
    </lineage>
</organism>
<dbReference type="InterPro" id="IPR007298">
    <property type="entry name" value="Cu-R_lipoprotein_NlpE"/>
</dbReference>
<sequence length="172" mass="18736">MKTKRLLSLAMGMGLAAVLVGCDQSSSESEQAQKVDAAQEVASEVVQTESQPEFAYVDTEHNARNSLDWNGTYAGTIPCADCAGIETVLVLNLDGTFSLTETYLGADDQAQFSHQGSFSWNEAGNTITLTNDSGDDIQFFVGENQLFRLDREGKRITGELAEMYVLSKQHPQ</sequence>
<evidence type="ECO:0000313" key="2">
    <source>
        <dbReference type="EMBL" id="KDM90126.1"/>
    </source>
</evidence>
<reference evidence="2 3" key="1">
    <citation type="submission" date="2014-04" db="EMBL/GenBank/DDBJ databases">
        <title>Draft genome sequence of Photobacterium halotolerans S2753: a solonamide, ngercheumicin and holomycin producer.</title>
        <authorList>
            <person name="Machado H.R."/>
            <person name="Gram L."/>
        </authorList>
    </citation>
    <scope>NUCLEOTIDE SEQUENCE [LARGE SCALE GENOMIC DNA]</scope>
    <source>
        <strain evidence="2 3">S2753</strain>
    </source>
</reference>
<name>A0A066RLY2_9GAMM</name>
<protein>
    <recommendedName>
        <fullName evidence="4">Lipoprotein</fullName>
    </recommendedName>
</protein>
<evidence type="ECO:0000256" key="1">
    <source>
        <dbReference type="SAM" id="SignalP"/>
    </source>
</evidence>
<dbReference type="Gene3D" id="2.40.128.640">
    <property type="match status" value="1"/>
</dbReference>
<dbReference type="Pfam" id="PF04170">
    <property type="entry name" value="NlpE"/>
    <property type="match status" value="1"/>
</dbReference>
<dbReference type="OrthoDB" id="5348860at2"/>
<dbReference type="Proteomes" id="UP000027192">
    <property type="component" value="Unassembled WGS sequence"/>
</dbReference>
<feature type="signal peptide" evidence="1">
    <location>
        <begin position="1"/>
        <end position="21"/>
    </location>
</feature>
<accession>A0A066RLY2</accession>
<dbReference type="AlphaFoldDB" id="A0A066RLY2"/>
<dbReference type="EMBL" id="JMIB01000038">
    <property type="protein sequence ID" value="KDM90126.1"/>
    <property type="molecule type" value="Genomic_DNA"/>
</dbReference>
<feature type="chain" id="PRO_5001629499" description="Lipoprotein" evidence="1">
    <location>
        <begin position="22"/>
        <end position="172"/>
    </location>
</feature>
<evidence type="ECO:0008006" key="4">
    <source>
        <dbReference type="Google" id="ProtNLM"/>
    </source>
</evidence>
<evidence type="ECO:0000313" key="3">
    <source>
        <dbReference type="Proteomes" id="UP000027192"/>
    </source>
</evidence>
<dbReference type="STRING" id="1654360.EA58_19525"/>
<proteinExistence type="predicted"/>
<keyword evidence="3" id="KW-1185">Reference proteome</keyword>